<comment type="caution">
    <text evidence="1">The sequence shown here is derived from an EMBL/GenBank/DDBJ whole genome shotgun (WGS) entry which is preliminary data.</text>
</comment>
<gene>
    <name evidence="1" type="ORF">KUDE01_023803</name>
</gene>
<dbReference type="Proteomes" id="UP001228049">
    <property type="component" value="Unassembled WGS sequence"/>
</dbReference>
<evidence type="ECO:0000313" key="2">
    <source>
        <dbReference type="Proteomes" id="UP001228049"/>
    </source>
</evidence>
<organism evidence="1 2">
    <name type="scientific">Dissostichus eleginoides</name>
    <name type="common">Patagonian toothfish</name>
    <name type="synonym">Dissostichus amissus</name>
    <dbReference type="NCBI Taxonomy" id="100907"/>
    <lineage>
        <taxon>Eukaryota</taxon>
        <taxon>Metazoa</taxon>
        <taxon>Chordata</taxon>
        <taxon>Craniata</taxon>
        <taxon>Vertebrata</taxon>
        <taxon>Euteleostomi</taxon>
        <taxon>Actinopterygii</taxon>
        <taxon>Neopterygii</taxon>
        <taxon>Teleostei</taxon>
        <taxon>Neoteleostei</taxon>
        <taxon>Acanthomorphata</taxon>
        <taxon>Eupercaria</taxon>
        <taxon>Perciformes</taxon>
        <taxon>Notothenioidei</taxon>
        <taxon>Nototheniidae</taxon>
        <taxon>Dissostichus</taxon>
    </lineage>
</organism>
<sequence>MRNCLACGQPKSRYLGDGSSVHFFYQSKTVKYFYCSTMVFKTYAKEGLKDTRMSFENFAATPFFERELEAARQRGQSGERLQRREGRGRQQCSCQQAVSAGCHQPLKQGPNSPHTHASFPGVPGKYIYCPSRVFSLYNAQGMEKELTWREFQLSDFYDAERDRWIADKRKT</sequence>
<dbReference type="GO" id="GO:0000428">
    <property type="term" value="C:DNA-directed RNA polymerase complex"/>
    <property type="evidence" value="ECO:0007669"/>
    <property type="project" value="UniProtKB-KW"/>
</dbReference>
<evidence type="ECO:0000313" key="1">
    <source>
        <dbReference type="EMBL" id="KAK1883027.1"/>
    </source>
</evidence>
<keyword evidence="2" id="KW-1185">Reference proteome</keyword>
<name>A0AAD9EZE5_DISEL</name>
<dbReference type="EMBL" id="JASDAP010000023">
    <property type="protein sequence ID" value="KAK1883027.1"/>
    <property type="molecule type" value="Genomic_DNA"/>
</dbReference>
<keyword evidence="1" id="KW-0804">Transcription</keyword>
<proteinExistence type="predicted"/>
<keyword evidence="1" id="KW-0240">DNA-directed RNA polymerase</keyword>
<accession>A0AAD9EZE5</accession>
<reference evidence="1" key="1">
    <citation type="submission" date="2023-04" db="EMBL/GenBank/DDBJ databases">
        <title>Chromosome-level genome of Chaenocephalus aceratus.</title>
        <authorList>
            <person name="Park H."/>
        </authorList>
    </citation>
    <scope>NUCLEOTIDE SEQUENCE</scope>
    <source>
        <strain evidence="1">DE</strain>
        <tissue evidence="1">Muscle</tissue>
    </source>
</reference>
<protein>
    <submittedName>
        <fullName evidence="1">DNA-directed RNA polymerase subunit beta</fullName>
    </submittedName>
</protein>
<dbReference type="AlphaFoldDB" id="A0AAD9EZE5"/>